<keyword evidence="3" id="KW-1185">Reference proteome</keyword>
<evidence type="ECO:0000313" key="2">
    <source>
        <dbReference type="EMBL" id="AEA46750.1"/>
    </source>
</evidence>
<sequence length="153" mass="18388">MVDIHSIFKRIERGEKISRKELEELGIKERMSHKEWLERVRVEGMDVHTYVKLNPPESDVFVVPKELLQPLKSTGREEQERKQKEKKKQLKEAVGKPRADKLRKPKKEIPIEKVRRLRERGYSYRQIALILRVEDGIYVSPMTVWRRLRECLM</sequence>
<evidence type="ECO:0000256" key="1">
    <source>
        <dbReference type="SAM" id="MobiDB-lite"/>
    </source>
</evidence>
<dbReference type="EMBL" id="CP002588">
    <property type="protein sequence ID" value="AEA46750.1"/>
    <property type="molecule type" value="Genomic_DNA"/>
</dbReference>
<feature type="region of interest" description="Disordered" evidence="1">
    <location>
        <begin position="72"/>
        <end position="105"/>
    </location>
</feature>
<dbReference type="KEGG" id="ave:Arcve_0732"/>
<evidence type="ECO:0000313" key="3">
    <source>
        <dbReference type="Proteomes" id="UP000008136"/>
    </source>
</evidence>
<organism evidence="2 3">
    <name type="scientific">Archaeoglobus veneficus (strain DSM 11195 / SNP6)</name>
    <dbReference type="NCBI Taxonomy" id="693661"/>
    <lineage>
        <taxon>Archaea</taxon>
        <taxon>Methanobacteriati</taxon>
        <taxon>Methanobacteriota</taxon>
        <taxon>Archaeoglobi</taxon>
        <taxon>Archaeoglobales</taxon>
        <taxon>Archaeoglobaceae</taxon>
        <taxon>Archaeoglobus</taxon>
    </lineage>
</organism>
<reference evidence="2 3" key="1">
    <citation type="submission" date="2011-03" db="EMBL/GenBank/DDBJ databases">
        <title>The complete genome of Archaeoglobus veneficus SNP6.</title>
        <authorList>
            <consortium name="US DOE Joint Genome Institute (JGI-PGF)"/>
            <person name="Lucas S."/>
            <person name="Copeland A."/>
            <person name="Lapidus A."/>
            <person name="Bruce D."/>
            <person name="Goodwin L."/>
            <person name="Pitluck S."/>
            <person name="Kyrpides N."/>
            <person name="Mavromatis K."/>
            <person name="Pagani I."/>
            <person name="Ivanova N."/>
            <person name="Mikhailova N."/>
            <person name="Lu M."/>
            <person name="Detter J.C."/>
            <person name="Tapia R."/>
            <person name="Han C."/>
            <person name="Land M."/>
            <person name="Hauser L."/>
            <person name="Markowitz V."/>
            <person name="Cheng J.-F."/>
            <person name="Hugenholtz P."/>
            <person name="Woyke T."/>
            <person name="Wu D."/>
            <person name="Spring S."/>
            <person name="Brambilla E."/>
            <person name="Klenk H.-P."/>
            <person name="Eisen J.A."/>
        </authorList>
    </citation>
    <scope>NUCLEOTIDE SEQUENCE [LARGE SCALE GENOMIC DNA]</scope>
    <source>
        <strain>SNP6</strain>
    </source>
</reference>
<dbReference type="GeneID" id="10393833"/>
<dbReference type="Proteomes" id="UP000008136">
    <property type="component" value="Chromosome"/>
</dbReference>
<feature type="compositionally biased region" description="Basic and acidic residues" evidence="1">
    <location>
        <begin position="74"/>
        <end position="83"/>
    </location>
</feature>
<dbReference type="RefSeq" id="WP_013683422.1">
    <property type="nucleotide sequence ID" value="NC_015320.1"/>
</dbReference>
<protein>
    <submittedName>
        <fullName evidence="2">Uncharacterized protein</fullName>
    </submittedName>
</protein>
<dbReference type="HOGENOM" id="CLU_1709026_0_0_2"/>
<dbReference type="AlphaFoldDB" id="F2KRI5"/>
<feature type="compositionally biased region" description="Basic and acidic residues" evidence="1">
    <location>
        <begin position="90"/>
        <end position="105"/>
    </location>
</feature>
<name>F2KRI5_ARCVS</name>
<gene>
    <name evidence="2" type="ordered locus">Arcve_0732</name>
</gene>
<proteinExistence type="predicted"/>
<dbReference type="STRING" id="693661.Arcve_0732"/>
<accession>F2KRI5</accession>